<dbReference type="SUPFAM" id="SSF63829">
    <property type="entry name" value="Calcium-dependent phosphotriesterase"/>
    <property type="match status" value="1"/>
</dbReference>
<dbReference type="Gene3D" id="2.130.10.10">
    <property type="entry name" value="YVTN repeat-like/Quinoprotein amine dehydrogenase"/>
    <property type="match status" value="1"/>
</dbReference>
<dbReference type="Proteomes" id="UP001167796">
    <property type="component" value="Unassembled WGS sequence"/>
</dbReference>
<dbReference type="Pfam" id="PF13585">
    <property type="entry name" value="CHU_C"/>
    <property type="match status" value="1"/>
</dbReference>
<sequence length="737" mass="78059">MYYSSFCNCCIKRFLPGLLLSCLLLLQYAPTLAQADYSRWYFGNRAGIAFLVGTPPVTLTDGVMTSGEGCASIADAQGNLLFYTNGILAWNKLHQPLANGFGLGGFGGASERTPSSATQGAAIVAKPGSATEYYIFALDAAENGLRNGLVYSVVDMSRQGGLGEVVSKAMPIPVPVGDGRITEKMAVVRHANQRDIWVIVHAWGSNMFCSFLLTANGISTSPALSAGGNMHWPNGRSNVNSTNNGGNFASNNYDAIGYMKVSPDGRRLALAQYQAGQVQLFDFNCGTGTISNPVALDAAFPNSYGVEFSPNSNLLYVSGGAGVRQYNLLTAQTVAISSTITLGALQLGPDGRIYQVSNSASLLNVIAAPDRAGLACNYMLQAISLAPNRADLGLPNLLVRPPAASQPLVTFSVIGTEVCVGETTDFTAAIFPVQPGAAISWDFGEASSGPLNVATGPTASHRYASVGTYTATMHVRTASGSQYSYSQPVHILARFSGHVTLFNAAAMPFCAGTSALLSVPPAFCDANLTWQDGSHGISFSTRTPGVYWVDVAVSPQCVTRDSVVVRFQPDVVVRPLGPDREIPCNGSVVLDATSAVAGTTYRWQDGSSQPTLRARLPGKYFVTLTSPNGCTGNSSVQLRAAACPPGTTSGGITASDLLIPNVITPNGDDLNEAFIIQDLPPSSSSLHVYNRWGKAVFETENYNNNWDATGQPAGQYYYYLFVHASKQSYRGWVEVIR</sequence>
<dbReference type="InterPro" id="IPR015943">
    <property type="entry name" value="WD40/YVTN_repeat-like_dom_sf"/>
</dbReference>
<dbReference type="InterPro" id="IPR035986">
    <property type="entry name" value="PKD_dom_sf"/>
</dbReference>
<feature type="domain" description="PKD" evidence="2">
    <location>
        <begin position="435"/>
        <end position="491"/>
    </location>
</feature>
<dbReference type="InterPro" id="IPR013783">
    <property type="entry name" value="Ig-like_fold"/>
</dbReference>
<feature type="chain" id="PRO_5046352254" evidence="1">
    <location>
        <begin position="36"/>
        <end position="737"/>
    </location>
</feature>
<dbReference type="PROSITE" id="PS50093">
    <property type="entry name" value="PKD"/>
    <property type="match status" value="1"/>
</dbReference>
<evidence type="ECO:0000313" key="3">
    <source>
        <dbReference type="EMBL" id="MDO7847223.1"/>
    </source>
</evidence>
<dbReference type="Pfam" id="PF18911">
    <property type="entry name" value="PKD_4"/>
    <property type="match status" value="1"/>
</dbReference>
<accession>A0ABT9ABK6</accession>
<evidence type="ECO:0000256" key="1">
    <source>
        <dbReference type="SAM" id="SignalP"/>
    </source>
</evidence>
<reference evidence="3" key="1">
    <citation type="submission" date="2023-07" db="EMBL/GenBank/DDBJ databases">
        <authorList>
            <person name="Kim M.K."/>
        </authorList>
    </citation>
    <scope>NUCLEOTIDE SEQUENCE</scope>
    <source>
        <strain evidence="3">M29</strain>
    </source>
</reference>
<keyword evidence="1" id="KW-0732">Signal</keyword>
<feature type="signal peptide" evidence="1">
    <location>
        <begin position="1"/>
        <end position="35"/>
    </location>
</feature>
<dbReference type="CDD" id="cd00146">
    <property type="entry name" value="PKD"/>
    <property type="match status" value="1"/>
</dbReference>
<dbReference type="InterPro" id="IPR000601">
    <property type="entry name" value="PKD_dom"/>
</dbReference>
<comment type="caution">
    <text evidence="3">The sequence shown here is derived from an EMBL/GenBank/DDBJ whole genome shotgun (WGS) entry which is preliminary data.</text>
</comment>
<name>A0ABT9ABK6_9BACT</name>
<evidence type="ECO:0000259" key="2">
    <source>
        <dbReference type="PROSITE" id="PS50093"/>
    </source>
</evidence>
<keyword evidence="4" id="KW-1185">Reference proteome</keyword>
<dbReference type="SUPFAM" id="SSF49299">
    <property type="entry name" value="PKD domain"/>
    <property type="match status" value="1"/>
</dbReference>
<gene>
    <name evidence="3" type="ORF">Q5H92_12700</name>
</gene>
<proteinExistence type="predicted"/>
<protein>
    <submittedName>
        <fullName evidence="3">Gliding motility-associated C-terminal domain-containing protein</fullName>
    </submittedName>
</protein>
<dbReference type="InterPro" id="IPR022409">
    <property type="entry name" value="PKD/Chitinase_dom"/>
</dbReference>
<dbReference type="Gene3D" id="2.60.40.10">
    <property type="entry name" value="Immunoglobulins"/>
    <property type="match status" value="1"/>
</dbReference>
<dbReference type="SMART" id="SM00089">
    <property type="entry name" value="PKD"/>
    <property type="match status" value="1"/>
</dbReference>
<evidence type="ECO:0000313" key="4">
    <source>
        <dbReference type="Proteomes" id="UP001167796"/>
    </source>
</evidence>
<dbReference type="RefSeq" id="WP_305011903.1">
    <property type="nucleotide sequence ID" value="NZ_JAUQSX010000006.1"/>
</dbReference>
<dbReference type="EMBL" id="JAUQSX010000006">
    <property type="protein sequence ID" value="MDO7847223.1"/>
    <property type="molecule type" value="Genomic_DNA"/>
</dbReference>
<organism evidence="3 4">
    <name type="scientific">Hymenobacter mellowenesis</name>
    <dbReference type="NCBI Taxonomy" id="3063995"/>
    <lineage>
        <taxon>Bacteria</taxon>
        <taxon>Pseudomonadati</taxon>
        <taxon>Bacteroidota</taxon>
        <taxon>Cytophagia</taxon>
        <taxon>Cytophagales</taxon>
        <taxon>Hymenobacteraceae</taxon>
        <taxon>Hymenobacter</taxon>
    </lineage>
</organism>